<keyword evidence="2" id="KW-0472">Membrane</keyword>
<reference evidence="3" key="1">
    <citation type="submission" date="2020-03" db="EMBL/GenBank/DDBJ databases">
        <title>Molecular networking-based the target discovery of potent antiproliferative macrolactams: 5/6/7/16 polycyclic ansamycins and glycosylated trienomycin from Streptomyces cacaoi subsp. asoensis.</title>
        <authorList>
            <person name="Liu L.-L."/>
        </authorList>
    </citation>
    <scope>NUCLEOTIDE SEQUENCE [LARGE SCALE GENOMIC DNA]</scope>
    <source>
        <strain evidence="3">H2S5</strain>
    </source>
</reference>
<dbReference type="AlphaFoldDB" id="A0A6M4WNU2"/>
<keyword evidence="4" id="KW-1185">Reference proteome</keyword>
<name>A0A6M4WNU2_9ACTN</name>
<evidence type="ECO:0000313" key="4">
    <source>
        <dbReference type="Proteomes" id="UP000502665"/>
    </source>
</evidence>
<evidence type="ECO:0000256" key="1">
    <source>
        <dbReference type="SAM" id="MobiDB-lite"/>
    </source>
</evidence>
<proteinExistence type="predicted"/>
<gene>
    <name evidence="3" type="ORF">G9272_19785</name>
</gene>
<feature type="transmembrane region" description="Helical" evidence="2">
    <location>
        <begin position="6"/>
        <end position="26"/>
    </location>
</feature>
<protein>
    <submittedName>
        <fullName evidence="3">Uncharacterized protein</fullName>
    </submittedName>
</protein>
<evidence type="ECO:0000313" key="3">
    <source>
        <dbReference type="EMBL" id="QJT02290.1"/>
    </source>
</evidence>
<dbReference type="Proteomes" id="UP000502665">
    <property type="component" value="Chromosome"/>
</dbReference>
<keyword evidence="2" id="KW-1133">Transmembrane helix</keyword>
<dbReference type="RefSeq" id="WP_171397810.1">
    <property type="nucleotide sequence ID" value="NZ_CP049838.1"/>
</dbReference>
<dbReference type="EMBL" id="CP049838">
    <property type="protein sequence ID" value="QJT02290.1"/>
    <property type="molecule type" value="Genomic_DNA"/>
</dbReference>
<organism evidence="3 4">
    <name type="scientific">Streptomyces asoensis</name>
    <dbReference type="NCBI Taxonomy" id="249586"/>
    <lineage>
        <taxon>Bacteria</taxon>
        <taxon>Bacillati</taxon>
        <taxon>Actinomycetota</taxon>
        <taxon>Actinomycetes</taxon>
        <taxon>Kitasatosporales</taxon>
        <taxon>Streptomycetaceae</taxon>
        <taxon>Streptomyces</taxon>
    </lineage>
</organism>
<evidence type="ECO:0000256" key="2">
    <source>
        <dbReference type="SAM" id="Phobius"/>
    </source>
</evidence>
<feature type="region of interest" description="Disordered" evidence="1">
    <location>
        <begin position="34"/>
        <end position="62"/>
    </location>
</feature>
<sequence length="87" mass="9265">MPVHLTFPQLAALTVLAVASIAWLIFVTRILRRSRSGSEARTVLPAPPVLPALPSQQQSGPGREVVELTPAERDAFAGLVRQLGGGR</sequence>
<keyword evidence="2" id="KW-0812">Transmembrane</keyword>
<accession>A0A6M4WNU2</accession>